<evidence type="ECO:0000313" key="3">
    <source>
        <dbReference type="Proteomes" id="UP000221165"/>
    </source>
</evidence>
<evidence type="ECO:0000256" key="1">
    <source>
        <dbReference type="SAM" id="MobiDB-lite"/>
    </source>
</evidence>
<dbReference type="AlphaFoldDB" id="A0A2C6KVD5"/>
<organism evidence="2 3">
    <name type="scientific">Cystoisospora suis</name>
    <dbReference type="NCBI Taxonomy" id="483139"/>
    <lineage>
        <taxon>Eukaryota</taxon>
        <taxon>Sar</taxon>
        <taxon>Alveolata</taxon>
        <taxon>Apicomplexa</taxon>
        <taxon>Conoidasida</taxon>
        <taxon>Coccidia</taxon>
        <taxon>Eucoccidiorida</taxon>
        <taxon>Eimeriorina</taxon>
        <taxon>Sarcocystidae</taxon>
        <taxon>Cystoisospora</taxon>
    </lineage>
</organism>
<dbReference type="RefSeq" id="XP_067921816.1">
    <property type="nucleotide sequence ID" value="XM_068066210.1"/>
</dbReference>
<proteinExistence type="predicted"/>
<gene>
    <name evidence="2" type="ORF">CSUI_006045</name>
</gene>
<feature type="non-terminal residue" evidence="2">
    <location>
        <position position="1"/>
    </location>
</feature>
<keyword evidence="3" id="KW-1185">Reference proteome</keyword>
<feature type="region of interest" description="Disordered" evidence="1">
    <location>
        <begin position="1"/>
        <end position="40"/>
    </location>
</feature>
<dbReference type="EMBL" id="MIGC01003016">
    <property type="protein sequence ID" value="PHJ20125.1"/>
    <property type="molecule type" value="Genomic_DNA"/>
</dbReference>
<dbReference type="VEuPathDB" id="ToxoDB:CSUI_006045"/>
<comment type="caution">
    <text evidence="2">The sequence shown here is derived from an EMBL/GenBank/DDBJ whole genome shotgun (WGS) entry which is preliminary data.</text>
</comment>
<feature type="compositionally biased region" description="Basic and acidic residues" evidence="1">
    <location>
        <begin position="31"/>
        <end position="40"/>
    </location>
</feature>
<protein>
    <submittedName>
        <fullName evidence="2">Uncharacterized protein</fullName>
    </submittedName>
</protein>
<accession>A0A2C6KVD5</accession>
<dbReference type="Proteomes" id="UP000221165">
    <property type="component" value="Unassembled WGS sequence"/>
</dbReference>
<dbReference type="GeneID" id="94429421"/>
<feature type="compositionally biased region" description="Low complexity" evidence="1">
    <location>
        <begin position="7"/>
        <end position="27"/>
    </location>
</feature>
<evidence type="ECO:0000313" key="2">
    <source>
        <dbReference type="EMBL" id="PHJ20125.1"/>
    </source>
</evidence>
<reference evidence="2 3" key="1">
    <citation type="journal article" date="2017" name="Int. J. Parasitol.">
        <title>The genome of the protozoan parasite Cystoisospora suis and a reverse vaccinology approach to identify vaccine candidates.</title>
        <authorList>
            <person name="Palmieri N."/>
            <person name="Shrestha A."/>
            <person name="Ruttkowski B."/>
            <person name="Beck T."/>
            <person name="Vogl C."/>
            <person name="Tomley F."/>
            <person name="Blake D.P."/>
            <person name="Joachim A."/>
        </authorList>
    </citation>
    <scope>NUCLEOTIDE SEQUENCE [LARGE SCALE GENOMIC DNA]</scope>
    <source>
        <strain evidence="2 3">Wien I</strain>
    </source>
</reference>
<sequence>EACTRKSLSTSKASSNGSSSSPSSSPSVLVEFKEKKEKRN</sequence>
<name>A0A2C6KVD5_9APIC</name>